<dbReference type="EMBL" id="AJSR01000673">
    <property type="protein sequence ID" value="EKM32589.1"/>
    <property type="molecule type" value="Genomic_DNA"/>
</dbReference>
<comment type="caution">
    <text evidence="1">The sequence shown here is derived from an EMBL/GenBank/DDBJ whole genome shotgun (WGS) entry which is preliminary data.</text>
</comment>
<name>A0A454D1P1_VIBHA</name>
<feature type="non-terminal residue" evidence="1">
    <location>
        <position position="1"/>
    </location>
</feature>
<dbReference type="AlphaFoldDB" id="A0A454D1P1"/>
<evidence type="ECO:0000313" key="1">
    <source>
        <dbReference type="EMBL" id="EKM32589.1"/>
    </source>
</evidence>
<sequence>YPMVGFVWSTLNTTICATEQKLNLSSKETKLIRNKK</sequence>
<organism evidence="1 2">
    <name type="scientific">Vibrio harveyi</name>
    <name type="common">Beneckea harveyi</name>
    <dbReference type="NCBI Taxonomy" id="669"/>
    <lineage>
        <taxon>Bacteria</taxon>
        <taxon>Pseudomonadati</taxon>
        <taxon>Pseudomonadota</taxon>
        <taxon>Gammaproteobacteria</taxon>
        <taxon>Vibrionales</taxon>
        <taxon>Vibrionaceae</taxon>
        <taxon>Vibrio</taxon>
    </lineage>
</organism>
<proteinExistence type="predicted"/>
<evidence type="ECO:0000313" key="2">
    <source>
        <dbReference type="Proteomes" id="UP000008367"/>
    </source>
</evidence>
<gene>
    <name evidence="1" type="ORF">VCHENC02_1866B</name>
</gene>
<accession>A0A454D1P1</accession>
<reference evidence="1 2" key="1">
    <citation type="submission" date="2012-10" db="EMBL/GenBank/DDBJ databases">
        <title>Genome sequence of Vibrio Cholerae HENC-02.</title>
        <authorList>
            <person name="Eppinger M."/>
            <person name="Hasan N.A."/>
            <person name="Sengamalay N."/>
            <person name="Hine E."/>
            <person name="Su Q."/>
            <person name="Daugherty S.C."/>
            <person name="Young S."/>
            <person name="Sadzewicz L."/>
            <person name="Tallon L."/>
            <person name="Cebula T.A."/>
            <person name="Ravel J."/>
            <person name="Colwell R.R."/>
        </authorList>
    </citation>
    <scope>NUCLEOTIDE SEQUENCE [LARGE SCALE GENOMIC DNA]</scope>
    <source>
        <strain evidence="1 2">HENC-02</strain>
    </source>
</reference>
<protein>
    <submittedName>
        <fullName evidence="1">Uncharacterized protein</fullName>
    </submittedName>
</protein>
<dbReference type="Proteomes" id="UP000008367">
    <property type="component" value="Unassembled WGS sequence"/>
</dbReference>